<protein>
    <submittedName>
        <fullName evidence="1">DUF4288 domain-containing protein</fullName>
    </submittedName>
</protein>
<evidence type="ECO:0000313" key="2">
    <source>
        <dbReference type="Proteomes" id="UP000295164"/>
    </source>
</evidence>
<dbReference type="AlphaFoldDB" id="A0A4R4DY96"/>
<comment type="caution">
    <text evidence="1">The sequence shown here is derived from an EMBL/GenBank/DDBJ whole genome shotgun (WGS) entry which is preliminary data.</text>
</comment>
<reference evidence="1 2" key="1">
    <citation type="submission" date="2019-03" db="EMBL/GenBank/DDBJ databases">
        <authorList>
            <person name="Kim M.K.M."/>
        </authorList>
    </citation>
    <scope>NUCLEOTIDE SEQUENCE [LARGE SCALE GENOMIC DNA]</scope>
    <source>
        <strain evidence="1 2">17J68-15</strain>
    </source>
</reference>
<dbReference type="Pfam" id="PF14119">
    <property type="entry name" value="DUF4288"/>
    <property type="match status" value="1"/>
</dbReference>
<gene>
    <name evidence="1" type="ORF">E0486_13730</name>
</gene>
<dbReference type="EMBL" id="SKFH01000026">
    <property type="protein sequence ID" value="TCZ68578.1"/>
    <property type="molecule type" value="Genomic_DNA"/>
</dbReference>
<keyword evidence="2" id="KW-1185">Reference proteome</keyword>
<dbReference type="InterPro" id="IPR025630">
    <property type="entry name" value="DUF4288"/>
</dbReference>
<name>A0A4R4DY96_9BACT</name>
<proteinExistence type="predicted"/>
<dbReference type="OrthoDB" id="795527at2"/>
<organism evidence="1 2">
    <name type="scientific">Flaviaesturariibacter aridisoli</name>
    <dbReference type="NCBI Taxonomy" id="2545761"/>
    <lineage>
        <taxon>Bacteria</taxon>
        <taxon>Pseudomonadati</taxon>
        <taxon>Bacteroidota</taxon>
        <taxon>Chitinophagia</taxon>
        <taxon>Chitinophagales</taxon>
        <taxon>Chitinophagaceae</taxon>
        <taxon>Flaviaestuariibacter</taxon>
    </lineage>
</organism>
<accession>A0A4R4DY96</accession>
<evidence type="ECO:0000313" key="1">
    <source>
        <dbReference type="EMBL" id="TCZ68578.1"/>
    </source>
</evidence>
<dbReference type="Proteomes" id="UP000295164">
    <property type="component" value="Unassembled WGS sequence"/>
</dbReference>
<dbReference type="RefSeq" id="WP_131852751.1">
    <property type="nucleotide sequence ID" value="NZ_SKFH01000026.1"/>
</dbReference>
<sequence length="124" mass="14014">MNWYLAKIVYRITCGSGTHQPQFDEQLRLVQAGSAAEALGRATELGQRGEDHFPNRDAQLVTWTFVNVPELYPLQTQLDGAELYSQVREADDASAYINFVHYKAHCLRERAGLITNDTIAYLPL</sequence>